<feature type="region of interest" description="Disordered" evidence="5">
    <location>
        <begin position="86"/>
        <end position="191"/>
    </location>
</feature>
<organism evidence="7">
    <name type="scientific">Acidicaldus sp</name>
    <dbReference type="NCBI Taxonomy" id="1872105"/>
    <lineage>
        <taxon>Bacteria</taxon>
        <taxon>Pseudomonadati</taxon>
        <taxon>Pseudomonadota</taxon>
        <taxon>Alphaproteobacteria</taxon>
        <taxon>Acetobacterales</taxon>
        <taxon>Acetobacteraceae</taxon>
        <taxon>Acidicaldus</taxon>
    </lineage>
</organism>
<evidence type="ECO:0000256" key="4">
    <source>
        <dbReference type="ARBA" id="ARBA00023136"/>
    </source>
</evidence>
<evidence type="ECO:0000256" key="3">
    <source>
        <dbReference type="ARBA" id="ARBA00022989"/>
    </source>
</evidence>
<feature type="domain" description="TonB C-terminal" evidence="6">
    <location>
        <begin position="199"/>
        <end position="288"/>
    </location>
</feature>
<dbReference type="GO" id="GO:0055085">
    <property type="term" value="P:transmembrane transport"/>
    <property type="evidence" value="ECO:0007669"/>
    <property type="project" value="InterPro"/>
</dbReference>
<dbReference type="PROSITE" id="PS52015">
    <property type="entry name" value="TONB_CTD"/>
    <property type="match status" value="1"/>
</dbReference>
<feature type="compositionally biased region" description="Pro residues" evidence="5">
    <location>
        <begin position="91"/>
        <end position="131"/>
    </location>
</feature>
<comment type="caution">
    <text evidence="7">The sequence shown here is derived from an EMBL/GenBank/DDBJ whole genome shotgun (WGS) entry which is preliminary data.</text>
</comment>
<dbReference type="EMBL" id="DTQM01000086">
    <property type="protein sequence ID" value="HGC42458.1"/>
    <property type="molecule type" value="Genomic_DNA"/>
</dbReference>
<dbReference type="SUPFAM" id="SSF74653">
    <property type="entry name" value="TolA/TonB C-terminal domain"/>
    <property type="match status" value="1"/>
</dbReference>
<dbReference type="NCBIfam" id="TIGR01352">
    <property type="entry name" value="tonB_Cterm"/>
    <property type="match status" value="1"/>
</dbReference>
<evidence type="ECO:0000256" key="2">
    <source>
        <dbReference type="ARBA" id="ARBA00022692"/>
    </source>
</evidence>
<reference evidence="7" key="1">
    <citation type="journal article" date="2020" name="mSystems">
        <title>Genome- and Community-Level Interaction Insights into Carbon Utilization and Element Cycling Functions of Hydrothermarchaeota in Hydrothermal Sediment.</title>
        <authorList>
            <person name="Zhou Z."/>
            <person name="Liu Y."/>
            <person name="Xu W."/>
            <person name="Pan J."/>
            <person name="Luo Z.H."/>
            <person name="Li M."/>
        </authorList>
    </citation>
    <scope>NUCLEOTIDE SEQUENCE</scope>
    <source>
        <strain evidence="7">SpSt-997</strain>
    </source>
</reference>
<dbReference type="AlphaFoldDB" id="A0A8J4H9Z6"/>
<evidence type="ECO:0000259" key="6">
    <source>
        <dbReference type="PROSITE" id="PS52015"/>
    </source>
</evidence>
<keyword evidence="4" id="KW-0472">Membrane</keyword>
<dbReference type="Gene3D" id="3.30.1150.10">
    <property type="match status" value="1"/>
</dbReference>
<dbReference type="GO" id="GO:0016020">
    <property type="term" value="C:membrane"/>
    <property type="evidence" value="ECO:0007669"/>
    <property type="project" value="UniProtKB-SubCell"/>
</dbReference>
<dbReference type="Pfam" id="PF13103">
    <property type="entry name" value="TonB_2"/>
    <property type="match status" value="1"/>
</dbReference>
<sequence length="288" mass="29996">MSSSALQETRVWREASGGLPFLPEGGWRGRFALALALAAALELGLLAYLSGREVILAPEPNNPHPMEVHAVTLPAPLPQLQAVPQVAAPDTAPPPPPPPETTTPPQPMAPPQPEAEVAPPPPAPAEPPPPAAESAFFEPPPPPVVARQPPRAHPVKTARQEAPPPPQPKTEEAKAEPAKPPPPPSAPASAGQNLTALQRYAADLRGRVQSHLEVPATMRGLDLSGDTEVAIALSPDGGLVSVALRKSSGVSAIDRLSLETVKRTGFAPFTPDMPHSGLTFILVVHVTS</sequence>
<keyword evidence="2" id="KW-0812">Transmembrane</keyword>
<gene>
    <name evidence="7" type="ORF">ENY07_04425</name>
</gene>
<keyword evidence="3" id="KW-1133">Transmembrane helix</keyword>
<comment type="subcellular location">
    <subcellularLocation>
        <location evidence="1">Membrane</location>
        <topology evidence="1">Single-pass membrane protein</topology>
    </subcellularLocation>
</comment>
<name>A0A8J4H9Z6_9PROT</name>
<evidence type="ECO:0000256" key="5">
    <source>
        <dbReference type="SAM" id="MobiDB-lite"/>
    </source>
</evidence>
<dbReference type="InterPro" id="IPR006260">
    <property type="entry name" value="TonB/TolA_C"/>
</dbReference>
<protein>
    <submittedName>
        <fullName evidence="7">TonB family protein</fullName>
    </submittedName>
</protein>
<accession>A0A8J4H9Z6</accession>
<proteinExistence type="predicted"/>
<evidence type="ECO:0000313" key="7">
    <source>
        <dbReference type="EMBL" id="HGC42458.1"/>
    </source>
</evidence>
<evidence type="ECO:0000256" key="1">
    <source>
        <dbReference type="ARBA" id="ARBA00004167"/>
    </source>
</evidence>
<dbReference type="InterPro" id="IPR037682">
    <property type="entry name" value="TonB_C"/>
</dbReference>